<dbReference type="AlphaFoldDB" id="A0A8T9PZJ5"/>
<dbReference type="KEGG" id="hcu:MUN79_19735"/>
<organism evidence="3 4">
    <name type="scientific">Hymenobacter cellulosilyticus</name>
    <dbReference type="NCBI Taxonomy" id="2932248"/>
    <lineage>
        <taxon>Bacteria</taxon>
        <taxon>Pseudomonadati</taxon>
        <taxon>Bacteroidota</taxon>
        <taxon>Cytophagia</taxon>
        <taxon>Cytophagales</taxon>
        <taxon>Hymenobacteraceae</taxon>
        <taxon>Hymenobacter</taxon>
    </lineage>
</organism>
<dbReference type="InterPro" id="IPR037066">
    <property type="entry name" value="Plug_dom_sf"/>
</dbReference>
<evidence type="ECO:0000259" key="2">
    <source>
        <dbReference type="Pfam" id="PF07715"/>
    </source>
</evidence>
<dbReference type="GO" id="GO:0004180">
    <property type="term" value="F:carboxypeptidase activity"/>
    <property type="evidence" value="ECO:0007669"/>
    <property type="project" value="UniProtKB-KW"/>
</dbReference>
<dbReference type="Proteomes" id="UP000831796">
    <property type="component" value="Chromosome"/>
</dbReference>
<dbReference type="InterPro" id="IPR008969">
    <property type="entry name" value="CarboxyPept-like_regulatory"/>
</dbReference>
<feature type="domain" description="TonB-dependent receptor plug" evidence="2">
    <location>
        <begin position="119"/>
        <end position="193"/>
    </location>
</feature>
<dbReference type="SUPFAM" id="SSF56935">
    <property type="entry name" value="Porins"/>
    <property type="match status" value="1"/>
</dbReference>
<evidence type="ECO:0000313" key="3">
    <source>
        <dbReference type="EMBL" id="UOQ70896.1"/>
    </source>
</evidence>
<accession>A0A8T9PZJ5</accession>
<evidence type="ECO:0000313" key="4">
    <source>
        <dbReference type="Proteomes" id="UP000831796"/>
    </source>
</evidence>
<dbReference type="Gene3D" id="2.60.40.1120">
    <property type="entry name" value="Carboxypeptidase-like, regulatory domain"/>
    <property type="match status" value="1"/>
</dbReference>
<proteinExistence type="predicted"/>
<feature type="compositionally biased region" description="Polar residues" evidence="1">
    <location>
        <begin position="192"/>
        <end position="204"/>
    </location>
</feature>
<name>A0A8T9PZJ5_9BACT</name>
<dbReference type="InterPro" id="IPR012910">
    <property type="entry name" value="Plug_dom"/>
</dbReference>
<keyword evidence="3" id="KW-0645">Protease</keyword>
<keyword evidence="3" id="KW-0121">Carboxypeptidase</keyword>
<keyword evidence="3" id="KW-0378">Hydrolase</keyword>
<protein>
    <submittedName>
        <fullName evidence="3">Plug and carboxypeptidase regulatory-like domain-containing protein</fullName>
    </submittedName>
</protein>
<keyword evidence="4" id="KW-1185">Reference proteome</keyword>
<dbReference type="Pfam" id="PF07715">
    <property type="entry name" value="Plug"/>
    <property type="match status" value="1"/>
</dbReference>
<reference evidence="3" key="1">
    <citation type="submission" date="2022-04" db="EMBL/GenBank/DDBJ databases">
        <title>Hymenobacter sp. isolated from the air.</title>
        <authorList>
            <person name="Won M."/>
            <person name="Lee C.-M."/>
            <person name="Woen H.-Y."/>
            <person name="Kwon S.-W."/>
        </authorList>
    </citation>
    <scope>NUCLEOTIDE SEQUENCE</scope>
    <source>
        <strain evidence="3">5116S-3</strain>
    </source>
</reference>
<dbReference type="SUPFAM" id="SSF49464">
    <property type="entry name" value="Carboxypeptidase regulatory domain-like"/>
    <property type="match status" value="1"/>
</dbReference>
<sequence length="233" mass="24354">MSGTLLDGSTRQPLPYANVLLLRLPDSTLISTTQTAENGSFTLAAVPLGRYVVRAEALGYRPGRRLATLSAAVPVVRLGEWQVAPLAVALGNVVVQGEKAALVDDLDKKVINVSKDLSSAGGTAADVLQKVPSVAVDENGQLSLRGNPGVTLYLDGKPAPSNLRLDQLPASRLETIEVITNPGARYSAQGAGASSTWSRKSSSPMAGMGRRWSPWAAATSTAPHSTWAAGREN</sequence>
<dbReference type="Gene3D" id="2.170.130.10">
    <property type="entry name" value="TonB-dependent receptor, plug domain"/>
    <property type="match status" value="1"/>
</dbReference>
<dbReference type="Pfam" id="PF13620">
    <property type="entry name" value="CarboxypepD_reg"/>
    <property type="match status" value="1"/>
</dbReference>
<dbReference type="RefSeq" id="WP_244674309.1">
    <property type="nucleotide sequence ID" value="NZ_CP095046.1"/>
</dbReference>
<dbReference type="EMBL" id="CP095046">
    <property type="protein sequence ID" value="UOQ70896.1"/>
    <property type="molecule type" value="Genomic_DNA"/>
</dbReference>
<feature type="region of interest" description="Disordered" evidence="1">
    <location>
        <begin position="186"/>
        <end position="233"/>
    </location>
</feature>
<evidence type="ECO:0000256" key="1">
    <source>
        <dbReference type="SAM" id="MobiDB-lite"/>
    </source>
</evidence>
<gene>
    <name evidence="3" type="ORF">MUN79_19735</name>
</gene>